<dbReference type="GO" id="GO:0055070">
    <property type="term" value="P:copper ion homeostasis"/>
    <property type="evidence" value="ECO:0007669"/>
    <property type="project" value="TreeGrafter"/>
</dbReference>
<dbReference type="SFLD" id="SFLDG00002">
    <property type="entry name" value="C1.7:_P-type_atpase_like"/>
    <property type="match status" value="1"/>
</dbReference>
<feature type="transmembrane region" description="Helical" evidence="21">
    <location>
        <begin position="337"/>
        <end position="356"/>
    </location>
</feature>
<dbReference type="PROSITE" id="PS00154">
    <property type="entry name" value="ATPASE_E1_E2"/>
    <property type="match status" value="1"/>
</dbReference>
<dbReference type="RefSeq" id="WP_080023074.1">
    <property type="nucleotide sequence ID" value="NZ_LTAY01000048.1"/>
</dbReference>
<dbReference type="SUPFAM" id="SSF55008">
    <property type="entry name" value="HMA, heavy metal-associated domain"/>
    <property type="match status" value="3"/>
</dbReference>
<evidence type="ECO:0000313" key="23">
    <source>
        <dbReference type="EMBL" id="OPX47302.1"/>
    </source>
</evidence>
<feature type="transmembrane region" description="Helical" evidence="21">
    <location>
        <begin position="863"/>
        <end position="882"/>
    </location>
</feature>
<reference evidence="23 24" key="1">
    <citation type="submission" date="2016-02" db="EMBL/GenBank/DDBJ databases">
        <title>Genome sequence of Clostridium thermobutyricum DSM 4928.</title>
        <authorList>
            <person name="Poehlein A."/>
            <person name="Daniel R."/>
        </authorList>
    </citation>
    <scope>NUCLEOTIDE SEQUENCE [LARGE SCALE GENOMIC DNA]</scope>
    <source>
        <strain evidence="23 24">DSM 4928</strain>
    </source>
</reference>
<evidence type="ECO:0000256" key="3">
    <source>
        <dbReference type="ARBA" id="ARBA00012517"/>
    </source>
</evidence>
<dbReference type="InterPro" id="IPR023214">
    <property type="entry name" value="HAD_sf"/>
</dbReference>
<dbReference type="Gene3D" id="2.70.150.10">
    <property type="entry name" value="Calcium-transporting ATPase, cytoplasmic transduction domain A"/>
    <property type="match status" value="1"/>
</dbReference>
<feature type="domain" description="HMA" evidence="22">
    <location>
        <begin position="79"/>
        <end position="145"/>
    </location>
</feature>
<dbReference type="GO" id="GO:0005507">
    <property type="term" value="F:copper ion binding"/>
    <property type="evidence" value="ECO:0007669"/>
    <property type="project" value="InterPro"/>
</dbReference>
<dbReference type="InterPro" id="IPR006121">
    <property type="entry name" value="HMA_dom"/>
</dbReference>
<protein>
    <recommendedName>
        <fullName evidence="4">Copper-exporting P-type ATPase</fullName>
        <ecNumber evidence="3">7.2.2.8</ecNumber>
    </recommendedName>
    <alternativeName>
        <fullName evidence="18">Copper-exporting P-type ATPase A</fullName>
    </alternativeName>
    <alternativeName>
        <fullName evidence="19">Cu(+)-exporting ATPase</fullName>
    </alternativeName>
</protein>
<gene>
    <name evidence="23" type="primary">copA_3</name>
    <name evidence="23" type="ORF">CLTHE_18650</name>
</gene>
<dbReference type="SFLD" id="SFLDF00027">
    <property type="entry name" value="p-type_atpase"/>
    <property type="match status" value="1"/>
</dbReference>
<dbReference type="InterPro" id="IPR044492">
    <property type="entry name" value="P_typ_ATPase_HD_dom"/>
</dbReference>
<dbReference type="Pfam" id="PF00702">
    <property type="entry name" value="Hydrolase"/>
    <property type="match status" value="1"/>
</dbReference>
<name>A0A1V4SV19_9CLOT</name>
<dbReference type="InterPro" id="IPR027256">
    <property type="entry name" value="P-typ_ATPase_IB"/>
</dbReference>
<dbReference type="SUPFAM" id="SSF81665">
    <property type="entry name" value="Calcium ATPase, transmembrane domain M"/>
    <property type="match status" value="1"/>
</dbReference>
<dbReference type="CDD" id="cd00371">
    <property type="entry name" value="HMA"/>
    <property type="match status" value="3"/>
</dbReference>
<feature type="transmembrane region" description="Helical" evidence="21">
    <location>
        <begin position="493"/>
        <end position="515"/>
    </location>
</feature>
<dbReference type="Pfam" id="PF00122">
    <property type="entry name" value="E1-E2_ATPase"/>
    <property type="match status" value="1"/>
</dbReference>
<keyword evidence="10" id="KW-0187">Copper transport</keyword>
<dbReference type="FunFam" id="3.40.50.1000:FF:000031">
    <property type="entry name" value="Probable copper-transporting ATPase HMA5"/>
    <property type="match status" value="1"/>
</dbReference>
<dbReference type="Pfam" id="PF00403">
    <property type="entry name" value="HMA"/>
    <property type="match status" value="3"/>
</dbReference>
<dbReference type="Proteomes" id="UP000191448">
    <property type="component" value="Unassembled WGS sequence"/>
</dbReference>
<evidence type="ECO:0000256" key="14">
    <source>
        <dbReference type="ARBA" id="ARBA00022989"/>
    </source>
</evidence>
<dbReference type="SUPFAM" id="SSF81653">
    <property type="entry name" value="Calcium ATPase, transduction domain A"/>
    <property type="match status" value="1"/>
</dbReference>
<evidence type="ECO:0000256" key="1">
    <source>
        <dbReference type="ARBA" id="ARBA00004651"/>
    </source>
</evidence>
<feature type="transmembrane region" description="Helical" evidence="21">
    <location>
        <begin position="272"/>
        <end position="290"/>
    </location>
</feature>
<keyword evidence="21" id="KW-1003">Cell membrane</keyword>
<dbReference type="PRINTS" id="PR00941">
    <property type="entry name" value="CDATPASE"/>
</dbReference>
<feature type="transmembrane region" description="Helical" evidence="21">
    <location>
        <begin position="311"/>
        <end position="331"/>
    </location>
</feature>
<evidence type="ECO:0000256" key="6">
    <source>
        <dbReference type="ARBA" id="ARBA00022692"/>
    </source>
</evidence>
<dbReference type="InterPro" id="IPR023298">
    <property type="entry name" value="ATPase_P-typ_TM_dom_sf"/>
</dbReference>
<dbReference type="PANTHER" id="PTHR43520:SF8">
    <property type="entry name" value="P-TYPE CU(+) TRANSPORTER"/>
    <property type="match status" value="1"/>
</dbReference>
<feature type="domain" description="HMA" evidence="22">
    <location>
        <begin position="2"/>
        <end position="68"/>
    </location>
</feature>
<feature type="domain" description="HMA" evidence="22">
    <location>
        <begin position="151"/>
        <end position="217"/>
    </location>
</feature>
<keyword evidence="23" id="KW-0378">Hydrolase</keyword>
<keyword evidence="13" id="KW-1278">Translocase</keyword>
<dbReference type="OrthoDB" id="9813266at2"/>
<keyword evidence="12" id="KW-0460">Magnesium</keyword>
<dbReference type="Gene3D" id="3.40.1110.10">
    <property type="entry name" value="Calcium-transporting ATPase, cytoplasmic domain N"/>
    <property type="match status" value="1"/>
</dbReference>
<dbReference type="Gene3D" id="3.40.50.1000">
    <property type="entry name" value="HAD superfamily/HAD-like"/>
    <property type="match status" value="1"/>
</dbReference>
<dbReference type="GO" id="GO:0005886">
    <property type="term" value="C:plasma membrane"/>
    <property type="evidence" value="ECO:0007669"/>
    <property type="project" value="UniProtKB-SubCell"/>
</dbReference>
<dbReference type="InterPro" id="IPR006122">
    <property type="entry name" value="HMA_Cu_ion-bd"/>
</dbReference>
<evidence type="ECO:0000256" key="13">
    <source>
        <dbReference type="ARBA" id="ARBA00022967"/>
    </source>
</evidence>
<keyword evidence="9 21" id="KW-0547">Nucleotide-binding</keyword>
<evidence type="ECO:0000256" key="2">
    <source>
        <dbReference type="ARBA" id="ARBA00006024"/>
    </source>
</evidence>
<comment type="catalytic activity">
    <reaction evidence="20">
        <text>Cu(+)(in) + ATP + H2O = Cu(+)(out) + ADP + phosphate + H(+)</text>
        <dbReference type="Rhea" id="RHEA:25792"/>
        <dbReference type="ChEBI" id="CHEBI:15377"/>
        <dbReference type="ChEBI" id="CHEBI:15378"/>
        <dbReference type="ChEBI" id="CHEBI:30616"/>
        <dbReference type="ChEBI" id="CHEBI:43474"/>
        <dbReference type="ChEBI" id="CHEBI:49552"/>
        <dbReference type="ChEBI" id="CHEBI:456216"/>
        <dbReference type="EC" id="7.2.2.8"/>
    </reaction>
</comment>
<dbReference type="InterPro" id="IPR018303">
    <property type="entry name" value="ATPase_P-typ_P_site"/>
</dbReference>
<dbReference type="InterPro" id="IPR036163">
    <property type="entry name" value="HMA_dom_sf"/>
</dbReference>
<dbReference type="InterPro" id="IPR059000">
    <property type="entry name" value="ATPase_P-type_domA"/>
</dbReference>
<dbReference type="FunFam" id="3.30.70.100:FF:000001">
    <property type="entry name" value="ATPase copper transporting beta"/>
    <property type="match status" value="1"/>
</dbReference>
<dbReference type="PROSITE" id="PS50846">
    <property type="entry name" value="HMA_2"/>
    <property type="match status" value="3"/>
</dbReference>
<dbReference type="CDD" id="cd02094">
    <property type="entry name" value="P-type_ATPase_Cu-like"/>
    <property type="match status" value="1"/>
</dbReference>
<dbReference type="FunFam" id="2.70.150.10:FF:000002">
    <property type="entry name" value="Copper-transporting ATPase 1, putative"/>
    <property type="match status" value="1"/>
</dbReference>
<keyword evidence="16" id="KW-0406">Ion transport</keyword>
<dbReference type="InterPro" id="IPR036412">
    <property type="entry name" value="HAD-like_sf"/>
</dbReference>
<accession>A0A1V4SV19</accession>
<keyword evidence="17 21" id="KW-0472">Membrane</keyword>
<dbReference type="FunFam" id="3.30.70.100:FF:000005">
    <property type="entry name" value="Copper-exporting P-type ATPase A"/>
    <property type="match status" value="1"/>
</dbReference>
<sequence>MENKVVKVTGMTCAACSASIERAVGRMQGVESVAINLVSEEMKLSYDKEKIKFEDIQKKIEKIGYGVIDDKKEEKSLGALDSYRVEGMSCAACAASIEKVLNKMDGVDGATVNFAAETVTFAYDSNKVKFEDIKAKLAKLDFNLIENKKDTHVTYKVEGMSCAACAASIEKVLNKMNGVEGATVNFAAETVTFSYDSQLVRLSEIKAKLAKLDFTLIEDEEETKVDNKKDEVKFTRNRLIFTSLFAIPAFIIGMSGDLGIPLPNFMAPDKSPLTYAIILFILASCGIYAGRSFFRVGIKGLIALTPGMDSLISIGSGAAYIYGLFGLYEIIIGNTSYVHQLYFDSSITILALISLGKYLESIAKGKTSDAIKALMDLAPKTATIIVDGKEQVIPVDEVRTGDLIVVKPGEKLPVDGEVVEGTTAIEESMLTGESVPIEKKVGDSVFGASINKNGRIVYKATKVGKDTAIAQIVKLVKDAQGSKAPIAHLADVIAGYFVPVVISLAVIAAICWGVSGKDLEFVLTIFISVLVIACPCSLGLATPTAIMVGTGKGAQHGVLIKGGEALQIAQGIQTIVFDKTGTLTEGKPVVTDIVTEGYDKDEILAIAGAAEKGSEHPLGEAIVKSAEEKGLELKKIDEFKAIPGKGIEVSIDSKDILLGNKKLILENNININEKFGKESERLAEQGKTPMYMVIDGKLEAIIAVADVVKPSSAKAVKTLTNMGIEVVMLTGDNKKTAEAIAKELGITRVIAEVLPNEKADNVKKIQEEGKKVAMVGDGVNDAPALALADIGMAIGSGTDIAMESADIVLMRSDIMDVITAIQLSRATMRNIKQNLGFGLVFNIIGIPIAMGVLYLFGGPLLNPMIGALAMSFSSVTVLTNALRLKTFKPKIIQ</sequence>
<dbReference type="PROSITE" id="PS01047">
    <property type="entry name" value="HMA_1"/>
    <property type="match status" value="3"/>
</dbReference>
<evidence type="ECO:0000256" key="8">
    <source>
        <dbReference type="ARBA" id="ARBA00022737"/>
    </source>
</evidence>
<evidence type="ECO:0000256" key="11">
    <source>
        <dbReference type="ARBA" id="ARBA00022840"/>
    </source>
</evidence>
<comment type="caution">
    <text evidence="23">The sequence shown here is derived from an EMBL/GenBank/DDBJ whole genome shotgun (WGS) entry which is preliminary data.</text>
</comment>
<dbReference type="InterPro" id="IPR008250">
    <property type="entry name" value="ATPase_P-typ_transduc_dom_A_sf"/>
</dbReference>
<evidence type="ECO:0000256" key="4">
    <source>
        <dbReference type="ARBA" id="ARBA00015102"/>
    </source>
</evidence>
<dbReference type="Gene3D" id="3.30.70.100">
    <property type="match status" value="3"/>
</dbReference>
<feature type="transmembrane region" description="Helical" evidence="21">
    <location>
        <begin position="835"/>
        <end position="857"/>
    </location>
</feature>
<keyword evidence="6 21" id="KW-0812">Transmembrane</keyword>
<dbReference type="SFLD" id="SFLDS00003">
    <property type="entry name" value="Haloacid_Dehalogenase"/>
    <property type="match status" value="1"/>
</dbReference>
<dbReference type="AlphaFoldDB" id="A0A1V4SV19"/>
<evidence type="ECO:0000256" key="16">
    <source>
        <dbReference type="ARBA" id="ARBA00023065"/>
    </source>
</evidence>
<feature type="transmembrane region" description="Helical" evidence="21">
    <location>
        <begin position="521"/>
        <end position="542"/>
    </location>
</feature>
<keyword evidence="14 21" id="KW-1133">Transmembrane helix</keyword>
<dbReference type="GO" id="GO:0043682">
    <property type="term" value="F:P-type divalent copper transporter activity"/>
    <property type="evidence" value="ECO:0007669"/>
    <property type="project" value="TreeGrafter"/>
</dbReference>
<dbReference type="GO" id="GO:0016887">
    <property type="term" value="F:ATP hydrolysis activity"/>
    <property type="evidence" value="ECO:0007669"/>
    <property type="project" value="InterPro"/>
</dbReference>
<evidence type="ECO:0000313" key="24">
    <source>
        <dbReference type="Proteomes" id="UP000191448"/>
    </source>
</evidence>
<keyword evidence="5" id="KW-0813">Transport</keyword>
<dbReference type="PRINTS" id="PR00119">
    <property type="entry name" value="CATATPASE"/>
</dbReference>
<organism evidence="23 24">
    <name type="scientific">Clostridium thermobutyricum DSM 4928</name>
    <dbReference type="NCBI Taxonomy" id="1121339"/>
    <lineage>
        <taxon>Bacteria</taxon>
        <taxon>Bacillati</taxon>
        <taxon>Bacillota</taxon>
        <taxon>Clostridia</taxon>
        <taxon>Eubacteriales</taxon>
        <taxon>Clostridiaceae</taxon>
        <taxon>Clostridium</taxon>
    </lineage>
</organism>
<evidence type="ECO:0000256" key="20">
    <source>
        <dbReference type="ARBA" id="ARBA00049289"/>
    </source>
</evidence>
<dbReference type="GO" id="GO:0140581">
    <property type="term" value="F:P-type monovalent copper transporter activity"/>
    <property type="evidence" value="ECO:0007669"/>
    <property type="project" value="UniProtKB-EC"/>
</dbReference>
<dbReference type="InterPro" id="IPR017969">
    <property type="entry name" value="Heavy-metal-associated_CS"/>
</dbReference>
<dbReference type="EC" id="7.2.2.8" evidence="3"/>
<evidence type="ECO:0000256" key="12">
    <source>
        <dbReference type="ARBA" id="ARBA00022842"/>
    </source>
</evidence>
<evidence type="ECO:0000256" key="17">
    <source>
        <dbReference type="ARBA" id="ARBA00023136"/>
    </source>
</evidence>
<feature type="transmembrane region" description="Helical" evidence="21">
    <location>
        <begin position="239"/>
        <end position="260"/>
    </location>
</feature>
<dbReference type="InterPro" id="IPR001757">
    <property type="entry name" value="P_typ_ATPase"/>
</dbReference>
<evidence type="ECO:0000256" key="15">
    <source>
        <dbReference type="ARBA" id="ARBA00023008"/>
    </source>
</evidence>
<dbReference type="NCBIfam" id="TIGR01525">
    <property type="entry name" value="ATPase-IB_hvy"/>
    <property type="match status" value="1"/>
</dbReference>
<evidence type="ECO:0000256" key="18">
    <source>
        <dbReference type="ARBA" id="ARBA00029719"/>
    </source>
</evidence>
<evidence type="ECO:0000256" key="7">
    <source>
        <dbReference type="ARBA" id="ARBA00022723"/>
    </source>
</evidence>
<comment type="subcellular location">
    <subcellularLocation>
        <location evidence="1">Cell membrane</location>
        <topology evidence="1">Multi-pass membrane protein</topology>
    </subcellularLocation>
</comment>
<evidence type="ECO:0000259" key="22">
    <source>
        <dbReference type="PROSITE" id="PS50846"/>
    </source>
</evidence>
<evidence type="ECO:0000256" key="10">
    <source>
        <dbReference type="ARBA" id="ARBA00022796"/>
    </source>
</evidence>
<keyword evidence="11 21" id="KW-0067">ATP-binding</keyword>
<dbReference type="EMBL" id="LTAY01000048">
    <property type="protein sequence ID" value="OPX47302.1"/>
    <property type="molecule type" value="Genomic_DNA"/>
</dbReference>
<evidence type="ECO:0000256" key="9">
    <source>
        <dbReference type="ARBA" id="ARBA00022741"/>
    </source>
</evidence>
<dbReference type="PANTHER" id="PTHR43520">
    <property type="entry name" value="ATP7, ISOFORM B"/>
    <property type="match status" value="1"/>
</dbReference>
<dbReference type="GO" id="GO:0005524">
    <property type="term" value="F:ATP binding"/>
    <property type="evidence" value="ECO:0007669"/>
    <property type="project" value="UniProtKB-UniRule"/>
</dbReference>
<evidence type="ECO:0000256" key="19">
    <source>
        <dbReference type="ARBA" id="ARBA00033239"/>
    </source>
</evidence>
<dbReference type="NCBIfam" id="TIGR01511">
    <property type="entry name" value="ATPase-IB1_Cu"/>
    <property type="match status" value="1"/>
</dbReference>
<dbReference type="SUPFAM" id="SSF56784">
    <property type="entry name" value="HAD-like"/>
    <property type="match status" value="1"/>
</dbReference>
<dbReference type="InterPro" id="IPR023299">
    <property type="entry name" value="ATPase_P-typ_cyto_dom_N"/>
</dbReference>
<evidence type="ECO:0000256" key="5">
    <source>
        <dbReference type="ARBA" id="ARBA00022448"/>
    </source>
</evidence>
<dbReference type="NCBIfam" id="TIGR01494">
    <property type="entry name" value="ATPase_P-type"/>
    <property type="match status" value="1"/>
</dbReference>
<comment type="similarity">
    <text evidence="2 21">Belongs to the cation transport ATPase (P-type) (TC 3.A.3) family. Type IB subfamily.</text>
</comment>
<dbReference type="NCBIfam" id="TIGR00003">
    <property type="entry name" value="copper ion binding protein"/>
    <property type="match status" value="3"/>
</dbReference>
<keyword evidence="7 21" id="KW-0479">Metal-binding</keyword>
<keyword evidence="15" id="KW-0186">Copper</keyword>
<evidence type="ECO:0000256" key="21">
    <source>
        <dbReference type="RuleBase" id="RU362081"/>
    </source>
</evidence>
<keyword evidence="8" id="KW-0677">Repeat</keyword>
<proteinExistence type="inferred from homology"/>